<dbReference type="InterPro" id="IPR013342">
    <property type="entry name" value="Mandelate_racemase_C"/>
</dbReference>
<dbReference type="InterPro" id="IPR046945">
    <property type="entry name" value="RHMD-like"/>
</dbReference>
<dbReference type="SUPFAM" id="SSF54826">
    <property type="entry name" value="Enolase N-terminal domain-like"/>
    <property type="match status" value="1"/>
</dbReference>
<dbReference type="PROSITE" id="PS00909">
    <property type="entry name" value="MR_MLE_2"/>
    <property type="match status" value="1"/>
</dbReference>
<proteinExistence type="predicted"/>
<dbReference type="SFLD" id="SFLDG00179">
    <property type="entry name" value="mandelate_racemase"/>
    <property type="match status" value="1"/>
</dbReference>
<comment type="catalytic activity">
    <reaction evidence="1">
        <text>L-fuconate = 2-dehydro-3-deoxy-L-fuconate + H2O</text>
        <dbReference type="Rhea" id="RHEA:22772"/>
        <dbReference type="ChEBI" id="CHEBI:15377"/>
        <dbReference type="ChEBI" id="CHEBI:21291"/>
        <dbReference type="ChEBI" id="CHEBI:37448"/>
        <dbReference type="EC" id="4.2.1.68"/>
    </reaction>
</comment>
<organism evidence="8 9">
    <name type="scientific">Streptomyces yaanensis</name>
    <dbReference type="NCBI Taxonomy" id="1142239"/>
    <lineage>
        <taxon>Bacteria</taxon>
        <taxon>Bacillati</taxon>
        <taxon>Actinomycetota</taxon>
        <taxon>Actinomycetes</taxon>
        <taxon>Kitasatosporales</taxon>
        <taxon>Streptomycetaceae</taxon>
        <taxon>Streptomyces</taxon>
    </lineage>
</organism>
<evidence type="ECO:0000256" key="5">
    <source>
        <dbReference type="ARBA" id="ARBA00022842"/>
    </source>
</evidence>
<dbReference type="SFLD" id="SFLDS00001">
    <property type="entry name" value="Enolase"/>
    <property type="match status" value="1"/>
</dbReference>
<protein>
    <recommendedName>
        <fullName evidence="3">L-fuconate dehydratase</fullName>
        <ecNumber evidence="3">4.2.1.68</ecNumber>
    </recommendedName>
</protein>
<dbReference type="EMBL" id="JBHRWR010000002">
    <property type="protein sequence ID" value="MFC3572550.1"/>
    <property type="molecule type" value="Genomic_DNA"/>
</dbReference>
<name>A0ABV7S8V9_9ACTN</name>
<sequence length="446" mass="48784">MSPTAARITAVDTFDIRFPTSRELDGSDAMNPDPDYSAAYLVLRTDAADGLEGHGFTFTIGRGNEVQAAAIEALRGHVVGRSVEEVCDDPGLVFHDLIGDSQLRWLGPEKGVMHMAIGAVVNAVWDLAAKRAGKPLWRLLAEADPEWLVRQIDFRYITDALNPDEALDLLRRGREGAEERTSRLLAQGFPAYTTSVGWLGYSDEKLTRLAAQAVADGFRQIKLKVGADLDDDVRRCRVARAVVGPDIRIAIDANQRWNVDEAITWTKALAEFEPYWIEEPTSPDDILGHAAIRRAVAPVKVATGEHVQNRIVFKQLLQAGAIDILQIDAARVGGVNENLAILLLAAKYGVPVCPHAGGVGLCELVQHLSMFDFVALSGTTDDRVIEYVHHLHEHFLEPVAIREGHYTAPTAPGFSAAMRPESIARYTFPGGTFWAADLDRKKGKAA</sequence>
<dbReference type="Proteomes" id="UP001595701">
    <property type="component" value="Unassembled WGS sequence"/>
</dbReference>
<feature type="domain" description="Mandelate racemase/muconate lactonizing enzyme C-terminal" evidence="7">
    <location>
        <begin position="203"/>
        <end position="299"/>
    </location>
</feature>
<dbReference type="PANTHER" id="PTHR13794:SF58">
    <property type="entry name" value="MITOCHONDRIAL ENOLASE SUPERFAMILY MEMBER 1"/>
    <property type="match status" value="1"/>
</dbReference>
<accession>A0ABV7S8V9</accession>
<dbReference type="Gene3D" id="3.30.390.10">
    <property type="entry name" value="Enolase-like, N-terminal domain"/>
    <property type="match status" value="1"/>
</dbReference>
<evidence type="ECO:0000256" key="2">
    <source>
        <dbReference type="ARBA" id="ARBA00001946"/>
    </source>
</evidence>
<keyword evidence="6" id="KW-0456">Lyase</keyword>
<dbReference type="CDD" id="cd03324">
    <property type="entry name" value="rTSbeta_L-fuconate_dehydratase"/>
    <property type="match status" value="1"/>
</dbReference>
<dbReference type="Pfam" id="PF13378">
    <property type="entry name" value="MR_MLE_C"/>
    <property type="match status" value="1"/>
</dbReference>
<evidence type="ECO:0000313" key="8">
    <source>
        <dbReference type="EMBL" id="MFC3572550.1"/>
    </source>
</evidence>
<dbReference type="EC" id="4.2.1.68" evidence="3"/>
<keyword evidence="9" id="KW-1185">Reference proteome</keyword>
<dbReference type="InterPro" id="IPR018110">
    <property type="entry name" value="Mandel_Rmase/mucon_lact_enz_CS"/>
</dbReference>
<dbReference type="PANTHER" id="PTHR13794">
    <property type="entry name" value="ENOLASE SUPERFAMILY, MANDELATE RACEMASE"/>
    <property type="match status" value="1"/>
</dbReference>
<dbReference type="InterPro" id="IPR013341">
    <property type="entry name" value="Mandelate_racemase_N_dom"/>
</dbReference>
<reference evidence="9" key="1">
    <citation type="journal article" date="2019" name="Int. J. Syst. Evol. Microbiol.">
        <title>The Global Catalogue of Microorganisms (GCM) 10K type strain sequencing project: providing services to taxonomists for standard genome sequencing and annotation.</title>
        <authorList>
            <consortium name="The Broad Institute Genomics Platform"/>
            <consortium name="The Broad Institute Genome Sequencing Center for Infectious Disease"/>
            <person name="Wu L."/>
            <person name="Ma J."/>
        </authorList>
    </citation>
    <scope>NUCLEOTIDE SEQUENCE [LARGE SCALE GENOMIC DNA]</scope>
    <source>
        <strain evidence="9">CGMCC 4.7035</strain>
    </source>
</reference>
<dbReference type="Gene3D" id="3.20.20.120">
    <property type="entry name" value="Enolase-like C-terminal domain"/>
    <property type="match status" value="1"/>
</dbReference>
<keyword evidence="5" id="KW-0460">Magnesium</keyword>
<dbReference type="InterPro" id="IPR029017">
    <property type="entry name" value="Enolase-like_N"/>
</dbReference>
<dbReference type="InterPro" id="IPR029065">
    <property type="entry name" value="Enolase_C-like"/>
</dbReference>
<dbReference type="Pfam" id="PF02746">
    <property type="entry name" value="MR_MLE_N"/>
    <property type="match status" value="1"/>
</dbReference>
<dbReference type="InterPro" id="IPR034610">
    <property type="entry name" value="L-fuconate_dehydratase"/>
</dbReference>
<evidence type="ECO:0000256" key="6">
    <source>
        <dbReference type="ARBA" id="ARBA00023239"/>
    </source>
</evidence>
<evidence type="ECO:0000256" key="1">
    <source>
        <dbReference type="ARBA" id="ARBA00001737"/>
    </source>
</evidence>
<dbReference type="SMART" id="SM00922">
    <property type="entry name" value="MR_MLE"/>
    <property type="match status" value="1"/>
</dbReference>
<evidence type="ECO:0000259" key="7">
    <source>
        <dbReference type="SMART" id="SM00922"/>
    </source>
</evidence>
<comment type="caution">
    <text evidence="8">The sequence shown here is derived from an EMBL/GenBank/DDBJ whole genome shotgun (WGS) entry which is preliminary data.</text>
</comment>
<gene>
    <name evidence="8" type="ORF">ACFOZ0_04475</name>
</gene>
<evidence type="ECO:0000256" key="3">
    <source>
        <dbReference type="ARBA" id="ARBA00013142"/>
    </source>
</evidence>
<dbReference type="InterPro" id="IPR036849">
    <property type="entry name" value="Enolase-like_C_sf"/>
</dbReference>
<comment type="cofactor">
    <cofactor evidence="2">
        <name>Mg(2+)</name>
        <dbReference type="ChEBI" id="CHEBI:18420"/>
    </cofactor>
</comment>
<evidence type="ECO:0000313" key="9">
    <source>
        <dbReference type="Proteomes" id="UP001595701"/>
    </source>
</evidence>
<dbReference type="SFLD" id="SFLDF00111">
    <property type="entry name" value="L-fuconate_dehydratase"/>
    <property type="match status" value="1"/>
</dbReference>
<dbReference type="RefSeq" id="WP_310772720.1">
    <property type="nucleotide sequence ID" value="NZ_JBHRWR010000002.1"/>
</dbReference>
<keyword evidence="4" id="KW-0479">Metal-binding</keyword>
<dbReference type="SUPFAM" id="SSF51604">
    <property type="entry name" value="Enolase C-terminal domain-like"/>
    <property type="match status" value="1"/>
</dbReference>
<evidence type="ECO:0000256" key="4">
    <source>
        <dbReference type="ARBA" id="ARBA00022723"/>
    </source>
</evidence>